<dbReference type="Gene3D" id="1.10.10.60">
    <property type="entry name" value="Homeodomain-like"/>
    <property type="match status" value="2"/>
</dbReference>
<comment type="caution">
    <text evidence="5">The sequence shown here is derived from an EMBL/GenBank/DDBJ whole genome shotgun (WGS) entry which is preliminary data.</text>
</comment>
<dbReference type="GO" id="GO:0003700">
    <property type="term" value="F:DNA-binding transcription factor activity"/>
    <property type="evidence" value="ECO:0007669"/>
    <property type="project" value="InterPro"/>
</dbReference>
<dbReference type="SUPFAM" id="SSF46689">
    <property type="entry name" value="Homeodomain-like"/>
    <property type="match status" value="1"/>
</dbReference>
<reference evidence="5" key="1">
    <citation type="submission" date="2019-10" db="EMBL/GenBank/DDBJ databases">
        <title>Description of Paenibacillus glebae sp. nov.</title>
        <authorList>
            <person name="Carlier A."/>
            <person name="Qi S."/>
        </authorList>
    </citation>
    <scope>NUCLEOTIDE SEQUENCE</scope>
    <source>
        <strain evidence="5">LMG 31456</strain>
    </source>
</reference>
<keyword evidence="6" id="KW-1185">Reference proteome</keyword>
<feature type="domain" description="HTH araC/xylS-type" evidence="4">
    <location>
        <begin position="1"/>
        <end position="74"/>
    </location>
</feature>
<accession>A0A972GJ00</accession>
<evidence type="ECO:0000256" key="2">
    <source>
        <dbReference type="ARBA" id="ARBA00023125"/>
    </source>
</evidence>
<gene>
    <name evidence="5" type="ORF">GC093_00245</name>
</gene>
<keyword evidence="1" id="KW-0805">Transcription regulation</keyword>
<dbReference type="PANTHER" id="PTHR43280">
    <property type="entry name" value="ARAC-FAMILY TRANSCRIPTIONAL REGULATOR"/>
    <property type="match status" value="1"/>
</dbReference>
<protein>
    <submittedName>
        <fullName evidence="5">Helix-turn-helix domain-containing protein</fullName>
    </submittedName>
</protein>
<dbReference type="InterPro" id="IPR018062">
    <property type="entry name" value="HTH_AraC-typ_CS"/>
</dbReference>
<dbReference type="PROSITE" id="PS01124">
    <property type="entry name" value="HTH_ARAC_FAMILY_2"/>
    <property type="match status" value="1"/>
</dbReference>
<dbReference type="AlphaFoldDB" id="A0A972GJ00"/>
<dbReference type="PRINTS" id="PR00032">
    <property type="entry name" value="HTHARAC"/>
</dbReference>
<dbReference type="InterPro" id="IPR009057">
    <property type="entry name" value="Homeodomain-like_sf"/>
</dbReference>
<name>A0A972GJ00_9BACL</name>
<evidence type="ECO:0000313" key="6">
    <source>
        <dbReference type="Proteomes" id="UP000641588"/>
    </source>
</evidence>
<sequence>MSRSYLTVLFKQSTGITIWSYLVEVRMNQAKLMLLDQQLKIYQVANLVGYENSEHFSKLFKEYFGVTPKEYRRLVELNVE</sequence>
<dbReference type="GO" id="GO:0043565">
    <property type="term" value="F:sequence-specific DNA binding"/>
    <property type="evidence" value="ECO:0007669"/>
    <property type="project" value="InterPro"/>
</dbReference>
<dbReference type="InterPro" id="IPR018060">
    <property type="entry name" value="HTH_AraC"/>
</dbReference>
<keyword evidence="2" id="KW-0238">DNA-binding</keyword>
<dbReference type="InterPro" id="IPR020449">
    <property type="entry name" value="Tscrpt_reg_AraC-type_HTH"/>
</dbReference>
<keyword evidence="3" id="KW-0804">Transcription</keyword>
<evidence type="ECO:0000256" key="1">
    <source>
        <dbReference type="ARBA" id="ARBA00023015"/>
    </source>
</evidence>
<evidence type="ECO:0000256" key="3">
    <source>
        <dbReference type="ARBA" id="ARBA00023163"/>
    </source>
</evidence>
<dbReference type="RefSeq" id="WP_171649835.1">
    <property type="nucleotide sequence ID" value="NZ_WHOD01000003.1"/>
</dbReference>
<dbReference type="SMART" id="SM00342">
    <property type="entry name" value="HTH_ARAC"/>
    <property type="match status" value="1"/>
</dbReference>
<dbReference type="PANTHER" id="PTHR43280:SF28">
    <property type="entry name" value="HTH-TYPE TRANSCRIPTIONAL ACTIVATOR RHAS"/>
    <property type="match status" value="1"/>
</dbReference>
<proteinExistence type="predicted"/>
<evidence type="ECO:0000259" key="4">
    <source>
        <dbReference type="PROSITE" id="PS01124"/>
    </source>
</evidence>
<dbReference type="Pfam" id="PF12833">
    <property type="entry name" value="HTH_18"/>
    <property type="match status" value="1"/>
</dbReference>
<dbReference type="Proteomes" id="UP000641588">
    <property type="component" value="Unassembled WGS sequence"/>
</dbReference>
<organism evidence="5 6">
    <name type="scientific">Paenibacillus foliorum</name>
    <dbReference type="NCBI Taxonomy" id="2654974"/>
    <lineage>
        <taxon>Bacteria</taxon>
        <taxon>Bacillati</taxon>
        <taxon>Bacillota</taxon>
        <taxon>Bacilli</taxon>
        <taxon>Bacillales</taxon>
        <taxon>Paenibacillaceae</taxon>
        <taxon>Paenibacillus</taxon>
    </lineage>
</organism>
<evidence type="ECO:0000313" key="5">
    <source>
        <dbReference type="EMBL" id="NOU91669.1"/>
    </source>
</evidence>
<dbReference type="EMBL" id="WHOD01000003">
    <property type="protein sequence ID" value="NOU91669.1"/>
    <property type="molecule type" value="Genomic_DNA"/>
</dbReference>
<dbReference type="PROSITE" id="PS00041">
    <property type="entry name" value="HTH_ARAC_FAMILY_1"/>
    <property type="match status" value="1"/>
</dbReference>